<name>A0A1I4RXC2_9GAMM</name>
<evidence type="ECO:0000313" key="8">
    <source>
        <dbReference type="Proteomes" id="UP000243629"/>
    </source>
</evidence>
<feature type="domain" description="DUF306" evidence="5">
    <location>
        <begin position="211"/>
        <end position="311"/>
    </location>
</feature>
<dbReference type="RefSeq" id="WP_143069578.1">
    <property type="nucleotide sequence ID" value="NZ_FOUI01000008.1"/>
</dbReference>
<dbReference type="STRING" id="1720063.SAMN05216217_10838"/>
<dbReference type="PROSITE" id="PS51257">
    <property type="entry name" value="PROKAR_LIPOPROTEIN"/>
    <property type="match status" value="1"/>
</dbReference>
<evidence type="ECO:0000256" key="2">
    <source>
        <dbReference type="ARBA" id="ARBA00023136"/>
    </source>
</evidence>
<dbReference type="Pfam" id="PF03724">
    <property type="entry name" value="META"/>
    <property type="match status" value="1"/>
</dbReference>
<dbReference type="InterPro" id="IPR036328">
    <property type="entry name" value="MliC_sf"/>
</dbReference>
<dbReference type="AlphaFoldDB" id="A0A1I4RXC2"/>
<keyword evidence="7" id="KW-0346">Stress response</keyword>
<dbReference type="Proteomes" id="UP000243629">
    <property type="component" value="Unassembled WGS sequence"/>
</dbReference>
<dbReference type="PANTHER" id="PTHR35535">
    <property type="entry name" value="HEAT SHOCK PROTEIN HSLJ"/>
    <property type="match status" value="1"/>
</dbReference>
<keyword evidence="3" id="KW-0564">Palmitate</keyword>
<proteinExistence type="predicted"/>
<evidence type="ECO:0000256" key="1">
    <source>
        <dbReference type="ARBA" id="ARBA00022729"/>
    </source>
</evidence>
<keyword evidence="1" id="KW-0732">Signal</keyword>
<evidence type="ECO:0000313" key="7">
    <source>
        <dbReference type="EMBL" id="SFM56869.1"/>
    </source>
</evidence>
<dbReference type="Gene3D" id="2.40.128.200">
    <property type="match status" value="1"/>
</dbReference>
<evidence type="ECO:0000259" key="5">
    <source>
        <dbReference type="Pfam" id="PF03724"/>
    </source>
</evidence>
<dbReference type="OrthoDB" id="5348860at2"/>
<dbReference type="Gene3D" id="2.40.128.270">
    <property type="match status" value="1"/>
</dbReference>
<organism evidence="7 8">
    <name type="scientific">Halopseudomonas yangmingensis</name>
    <dbReference type="NCBI Taxonomy" id="1720063"/>
    <lineage>
        <taxon>Bacteria</taxon>
        <taxon>Pseudomonadati</taxon>
        <taxon>Pseudomonadota</taxon>
        <taxon>Gammaproteobacteria</taxon>
        <taxon>Pseudomonadales</taxon>
        <taxon>Pseudomonadaceae</taxon>
        <taxon>Halopseudomonas</taxon>
    </lineage>
</organism>
<feature type="domain" description="C-type lysozyme inhibitor" evidence="6">
    <location>
        <begin position="43"/>
        <end position="102"/>
    </location>
</feature>
<dbReference type="PANTHER" id="PTHR35535:SF1">
    <property type="entry name" value="HEAT SHOCK PROTEIN HSLJ"/>
    <property type="match status" value="1"/>
</dbReference>
<reference evidence="8" key="1">
    <citation type="submission" date="2016-10" db="EMBL/GenBank/DDBJ databases">
        <authorList>
            <person name="Varghese N."/>
            <person name="Submissions S."/>
        </authorList>
    </citation>
    <scope>NUCLEOTIDE SEQUENCE [LARGE SCALE GENOMIC DNA]</scope>
    <source>
        <strain evidence="8">DSM 24213</strain>
    </source>
</reference>
<keyword evidence="4" id="KW-0449">Lipoprotein</keyword>
<evidence type="ECO:0000259" key="6">
    <source>
        <dbReference type="Pfam" id="PF09864"/>
    </source>
</evidence>
<dbReference type="SUPFAM" id="SSF141488">
    <property type="entry name" value="YdhA-like"/>
    <property type="match status" value="1"/>
</dbReference>
<accession>A0A1I4RXC2</accession>
<sequence length="324" mass="34816">MFKGMLLVLAGGLLAACQPAGQDAVDTAALKDQSSTQAQLLYCGRLPIRIEYRDDLLLLEERGLQRQLLPVISASGARFEAEGDPSTSFWSKGQQGQLELAGEAFPVCLPAGAVAEPFVASGNEPFWSIELAGGELTLSRLDDAQPRSMPYRFEPGENGLLRVLTDADVTLEMREQVCHDSMTGMPRPQQVTLLLDGQRLHGCGGDPERLLQGVLWQVVAIDGEPPLPASRANMRFFADGRLAGRASCNNFIGRYTLSAEGLGISSPATTMRGCELPVMAQERRLLELLEGVQSLGFDGQDDLLLQGSAGTLRARPFSAAAAED</sequence>
<dbReference type="EMBL" id="FOUI01000008">
    <property type="protein sequence ID" value="SFM56869.1"/>
    <property type="molecule type" value="Genomic_DNA"/>
</dbReference>
<gene>
    <name evidence="7" type="ORF">SAMN05216217_10838</name>
</gene>
<dbReference type="InterPro" id="IPR038670">
    <property type="entry name" value="HslJ-like_sf"/>
</dbReference>
<dbReference type="InterPro" id="IPR005184">
    <property type="entry name" value="DUF306_Meta_HslJ"/>
</dbReference>
<protein>
    <submittedName>
        <fullName evidence="7">Heat shock protein HslJ</fullName>
    </submittedName>
</protein>
<evidence type="ECO:0000256" key="3">
    <source>
        <dbReference type="ARBA" id="ARBA00023139"/>
    </source>
</evidence>
<keyword evidence="2" id="KW-0472">Membrane</keyword>
<evidence type="ECO:0000256" key="4">
    <source>
        <dbReference type="ARBA" id="ARBA00023288"/>
    </source>
</evidence>
<dbReference type="InterPro" id="IPR053147">
    <property type="entry name" value="Hsp_HslJ-like"/>
</dbReference>
<keyword evidence="8" id="KW-1185">Reference proteome</keyword>
<dbReference type="InterPro" id="IPR018660">
    <property type="entry name" value="MliC"/>
</dbReference>
<dbReference type="Pfam" id="PF09864">
    <property type="entry name" value="MliC"/>
    <property type="match status" value="1"/>
</dbReference>